<evidence type="ECO:0000259" key="1">
    <source>
        <dbReference type="Pfam" id="PF12770"/>
    </source>
</evidence>
<proteinExistence type="predicted"/>
<dbReference type="Proteomes" id="UP000434172">
    <property type="component" value="Unassembled WGS sequence"/>
</dbReference>
<dbReference type="Pfam" id="PF12770">
    <property type="entry name" value="CHAT"/>
    <property type="match status" value="1"/>
</dbReference>
<feature type="domain" description="CHAT" evidence="1">
    <location>
        <begin position="136"/>
        <end position="394"/>
    </location>
</feature>
<gene>
    <name evidence="2" type="ORF">GQ607_003401</name>
</gene>
<name>A0A8H3ZVN2_9PEZI</name>
<sequence>MSPKNTEDPSIMADIEQTHFYVTVNSVDEEGWIVDVSDNRQRAVLQGVRVTDPLTPGQRATCRWYIEQYVQKSPFSAEKALEAENMMYVYPEKLLASLPLQEIFLLRHDLKQRGAGPKFFYLYICQDAGQCAGTTIHQIFWETLEDPRLWNSDIQVIVQRSISADSSTSAKHTDHIVPSIASDGTVTINLLLVIARDLRRDEFKRQDASPTLAINAILKIRDRLKERRSPIQLNLEIVRPGTLKAFKEHLQRTEDGKGPGYFHIVHFDMHGNIGLQRTVLKKIGVLYFAAPDSDETTAVPVGLVCKIIARHRIPFVVLNACDSANTSNGDQANMAQQFLKRSGARNALGMSFKVASKSAALFLGGFYEALLLDCRSFAVSAAVGRAVLRLNPDRPARYGLRRIVRDSFVAVAYGLSQIAFASELDASPSCSSLVYPSARPDITLSSETSQCIGREFDLLRLEKLLCRSPIVYLSGLAGVGKSTFLEHAASVWKDSHFAEAVVSINLASKSSLSGLEFSTSMLRQFLAQVQLPLHQSCLWSVTSLNLDSCDLTLIDEIIVDIVSKINCVIVLEGLEQLPIDPIPSELSLPATMEVLIKTLLRMAGNLSRIQKCYLIFTHRMADPRGVESLVSHRFGPHCFDLKGLDLPDAIQLSNQILQSNGNDIQQWKHEDADWLESIISLLGSIPLALVTVLPLQQRLAIPWRLFYSRLQGGLFISPQDLQEQCPEMLSCIADFESLSRLPPSLFYMCCLLGMFWNEAVDIIRLLPTFNATATEALKYDLMHGGNERIKSLLLSFAAFILDRGYVRRGQRKYTLQVHPIFTIVGRAFLAGHITLSTRVRLKTMFGASLEALVLDSPCDRFDAGNYVTVVNFCIAEVQVEHWPLRYLTCLGDITRANLPNALLDLLLNTRCKLLEVLTFKFRLLDDKTPYIIFFCISIACFDFRLRNAGSQLLERILVLSLRTDLLPNLEAHDPETYLACRGLLLYVSTSVLWSLGRTENFRESLRSFRSAVEPILVEVPQLGSIWENLRSNLPSGLAAGDEAIERAMEALDQTLESQQLSWDKHVQRWLGLMSVGLAMIEESHSSVIDPGSRHADGWPKSFETAVNRVLADHSPADKSSPTTIGDFYKISMLELLDPSTLSRKSLAETISANKDLDAVEKMYDAGEWFDLCEQHLAVALESFQQLQFLDGLEHLAAIQAILEKTSVPDSLPAAVSACKHRATTAMVDHLYQTIAFPTQHFNIRHSKPKVPEKSDAVKLLNPDGKDRTSISATDVPTVDTRARKTRAFQEWWRWLHEFLGQDVTWAYHIFAHPELYSDATTLMESIHGAACANDYEEVLRQLGFLQNICKDDIFVSFPQVYPLQAVRDAVEVAMEQQRLLKAIHTLIPRDPGAASVMIDDFVRHIPKFCSWVDNTLVDSLRSATGKHILVHFQMRLIVPQTGACLENSYQELCHHLNTGSFDRLNTDIVCRVKAMFLVCLGTQAIARRSWNAGMEYFSEFLRSLPAAWQADATTQAIIRVAKGKIQEERLQDSLDEAEAAFDFARCCRLVEEMENFVADQSNIAEPERGTILFARRQALDFMKESYMREFIAASGVFCVSSVVAPTGAQGSAVEDSVAPGRHVIAIEKVGAVFADMIEADFSGGLGVSII</sequence>
<feature type="non-terminal residue" evidence="2">
    <location>
        <position position="1"/>
    </location>
</feature>
<dbReference type="InterPro" id="IPR027417">
    <property type="entry name" value="P-loop_NTPase"/>
</dbReference>
<organism evidence="2 3">
    <name type="scientific">Colletotrichum asianum</name>
    <dbReference type="NCBI Taxonomy" id="702518"/>
    <lineage>
        <taxon>Eukaryota</taxon>
        <taxon>Fungi</taxon>
        <taxon>Dikarya</taxon>
        <taxon>Ascomycota</taxon>
        <taxon>Pezizomycotina</taxon>
        <taxon>Sordariomycetes</taxon>
        <taxon>Hypocreomycetidae</taxon>
        <taxon>Glomerellales</taxon>
        <taxon>Glomerellaceae</taxon>
        <taxon>Colletotrichum</taxon>
        <taxon>Colletotrichum gloeosporioides species complex</taxon>
    </lineage>
</organism>
<protein>
    <recommendedName>
        <fullName evidence="1">CHAT domain-containing protein</fullName>
    </recommendedName>
</protein>
<evidence type="ECO:0000313" key="2">
    <source>
        <dbReference type="EMBL" id="KAF0329452.1"/>
    </source>
</evidence>
<dbReference type="OrthoDB" id="5301473at2759"/>
<accession>A0A8H3ZVN2</accession>
<dbReference type="SUPFAM" id="SSF52540">
    <property type="entry name" value="P-loop containing nucleoside triphosphate hydrolases"/>
    <property type="match status" value="1"/>
</dbReference>
<evidence type="ECO:0000313" key="3">
    <source>
        <dbReference type="Proteomes" id="UP000434172"/>
    </source>
</evidence>
<reference evidence="2 3" key="1">
    <citation type="submission" date="2019-12" db="EMBL/GenBank/DDBJ databases">
        <title>A genome sequence resource for the geographically widespread anthracnose pathogen Colletotrichum asianum.</title>
        <authorList>
            <person name="Meng Y."/>
        </authorList>
    </citation>
    <scope>NUCLEOTIDE SEQUENCE [LARGE SCALE GENOMIC DNA]</scope>
    <source>
        <strain evidence="2 3">ICMP 18580</strain>
    </source>
</reference>
<keyword evidence="3" id="KW-1185">Reference proteome</keyword>
<dbReference type="InterPro" id="IPR024983">
    <property type="entry name" value="CHAT_dom"/>
</dbReference>
<comment type="caution">
    <text evidence="2">The sequence shown here is derived from an EMBL/GenBank/DDBJ whole genome shotgun (WGS) entry which is preliminary data.</text>
</comment>
<dbReference type="EMBL" id="WOWK01000012">
    <property type="protein sequence ID" value="KAF0329452.1"/>
    <property type="molecule type" value="Genomic_DNA"/>
</dbReference>
<dbReference type="Gene3D" id="3.40.50.300">
    <property type="entry name" value="P-loop containing nucleotide triphosphate hydrolases"/>
    <property type="match status" value="1"/>
</dbReference>